<accession>A0ABT6AE65</accession>
<evidence type="ECO:0000313" key="1">
    <source>
        <dbReference type="EMBL" id="MDF3302950.1"/>
    </source>
</evidence>
<organism evidence="1 2">
    <name type="scientific">Streptomyces tropicalis</name>
    <dbReference type="NCBI Taxonomy" id="3034234"/>
    <lineage>
        <taxon>Bacteria</taxon>
        <taxon>Bacillati</taxon>
        <taxon>Actinomycetota</taxon>
        <taxon>Actinomycetes</taxon>
        <taxon>Kitasatosporales</taxon>
        <taxon>Streptomycetaceae</taxon>
        <taxon>Streptomyces</taxon>
    </lineage>
</organism>
<dbReference type="RefSeq" id="WP_276112500.1">
    <property type="nucleotide sequence ID" value="NZ_JARJBB010000034.1"/>
</dbReference>
<evidence type="ECO:0000313" key="2">
    <source>
        <dbReference type="Proteomes" id="UP001221150"/>
    </source>
</evidence>
<gene>
    <name evidence="1" type="ORF">P3H78_30945</name>
</gene>
<sequence>MGLAAAGLAAAVTVAVVLTVAVRSGRRRHDRQRKEERARWAVQERIAAATARHDAVLEEYGAHLIDYMAALERPALNDPSVAATERFDRARINADDARLTVRHGVKELVAAYHEAVAELEVSWRIARDHAERVGTSYLEPAVSRRLAKAADLMAVVRGGASEHERALAYQRVRRLVGTSVRVPQVAELAIARLVRPVLTKEGFDAAGGLDVLVGASRSEEVVVVAPARGVPFTCHRLEDLT</sequence>
<comment type="caution">
    <text evidence="1">The sequence shown here is derived from an EMBL/GenBank/DDBJ whole genome shotgun (WGS) entry which is preliminary data.</text>
</comment>
<keyword evidence="2" id="KW-1185">Reference proteome</keyword>
<proteinExistence type="predicted"/>
<protein>
    <recommendedName>
        <fullName evidence="3">Secreted protein</fullName>
    </recommendedName>
</protein>
<reference evidence="1 2" key="1">
    <citation type="submission" date="2023-03" db="EMBL/GenBank/DDBJ databases">
        <title>Draft genome sequence of Streptomyces sp. K1PA1 isolated from peat swamp forest in Thailand.</title>
        <authorList>
            <person name="Klaysubun C."/>
            <person name="Duangmal K."/>
        </authorList>
    </citation>
    <scope>NUCLEOTIDE SEQUENCE [LARGE SCALE GENOMIC DNA]</scope>
    <source>
        <strain evidence="1 2">K1PA1</strain>
    </source>
</reference>
<evidence type="ECO:0008006" key="3">
    <source>
        <dbReference type="Google" id="ProtNLM"/>
    </source>
</evidence>
<dbReference type="EMBL" id="JARJBB010000034">
    <property type="protein sequence ID" value="MDF3302950.1"/>
    <property type="molecule type" value="Genomic_DNA"/>
</dbReference>
<dbReference type="Proteomes" id="UP001221150">
    <property type="component" value="Unassembled WGS sequence"/>
</dbReference>
<name>A0ABT6AE65_9ACTN</name>